<evidence type="ECO:0000256" key="1">
    <source>
        <dbReference type="SAM" id="MobiDB-lite"/>
    </source>
</evidence>
<keyword evidence="3" id="KW-1185">Reference proteome</keyword>
<dbReference type="EMBL" id="LFJN01000032">
    <property type="protein sequence ID" value="KPI36313.1"/>
    <property type="molecule type" value="Genomic_DNA"/>
</dbReference>
<dbReference type="GeneID" id="28739548"/>
<evidence type="ECO:0000313" key="2">
    <source>
        <dbReference type="EMBL" id="KPI36313.1"/>
    </source>
</evidence>
<dbReference type="Proteomes" id="UP000038010">
    <property type="component" value="Unassembled WGS sequence"/>
</dbReference>
<organism evidence="2 3">
    <name type="scientific">Cyphellophora attinorum</name>
    <dbReference type="NCBI Taxonomy" id="1664694"/>
    <lineage>
        <taxon>Eukaryota</taxon>
        <taxon>Fungi</taxon>
        <taxon>Dikarya</taxon>
        <taxon>Ascomycota</taxon>
        <taxon>Pezizomycotina</taxon>
        <taxon>Eurotiomycetes</taxon>
        <taxon>Chaetothyriomycetidae</taxon>
        <taxon>Chaetothyriales</taxon>
        <taxon>Cyphellophoraceae</taxon>
        <taxon>Cyphellophora</taxon>
    </lineage>
</organism>
<comment type="caution">
    <text evidence="2">The sequence shown here is derived from an EMBL/GenBank/DDBJ whole genome shotgun (WGS) entry which is preliminary data.</text>
</comment>
<dbReference type="VEuPathDB" id="FungiDB:AB675_7310"/>
<reference evidence="2 3" key="1">
    <citation type="submission" date="2015-06" db="EMBL/GenBank/DDBJ databases">
        <title>Draft genome of the ant-associated black yeast Phialophora attae CBS 131958.</title>
        <authorList>
            <person name="Moreno L.F."/>
            <person name="Stielow B.J."/>
            <person name="de Hoog S."/>
            <person name="Vicente V.A."/>
            <person name="Weiss V.A."/>
            <person name="de Vries M."/>
            <person name="Cruz L.M."/>
            <person name="Souza E.M."/>
        </authorList>
    </citation>
    <scope>NUCLEOTIDE SEQUENCE [LARGE SCALE GENOMIC DNA]</scope>
    <source>
        <strain evidence="2 3">CBS 131958</strain>
    </source>
</reference>
<feature type="region of interest" description="Disordered" evidence="1">
    <location>
        <begin position="26"/>
        <end position="50"/>
    </location>
</feature>
<gene>
    <name evidence="2" type="ORF">AB675_7310</name>
</gene>
<name>A0A0N1GZA3_9EURO</name>
<dbReference type="RefSeq" id="XP_017996276.1">
    <property type="nucleotide sequence ID" value="XM_018147668.1"/>
</dbReference>
<proteinExistence type="predicted"/>
<dbReference type="AlphaFoldDB" id="A0A0N1GZA3"/>
<accession>A0A0N1GZA3</accession>
<protein>
    <submittedName>
        <fullName evidence="2">Uncharacterized protein</fullName>
    </submittedName>
</protein>
<sequence length="327" mass="36788">MPLSSSTKRRITTMCSSLFAQLRLTASNEQRSEARSTSSASEPSRKDPLTLTSIPSEIRQTIFEEAYGGKRIQWHIQACGISHTYSVITQMLISKQYFAEARAALLRTAKANIWNCVLCSRYIQDPVLEDFRQLRLLFLDSTYGFKGNAMTVTRVLCGLPSLQRVELALVERLLLNNVFWSCFTHRSDMTEAHQAASLTENAGCHVSAKFEQLLRDFCRFPARRRVARGGRVPPELFGVLQAWLCQRRSFQVVLHTGIDGSVRDLAQVKLFERNNYTAELNISTRVVAITEDDGTEAKLVEGADIVLKQSVLEDVFDECLPWGGICG</sequence>
<evidence type="ECO:0000313" key="3">
    <source>
        <dbReference type="Proteomes" id="UP000038010"/>
    </source>
</evidence>